<dbReference type="InterPro" id="IPR050232">
    <property type="entry name" value="FBL13/AtMIF1-like"/>
</dbReference>
<dbReference type="EMBL" id="JAMSHJ010000003">
    <property type="protein sequence ID" value="KAI5430651.1"/>
    <property type="molecule type" value="Genomic_DNA"/>
</dbReference>
<organism evidence="2 3">
    <name type="scientific">Pisum sativum</name>
    <name type="common">Garden pea</name>
    <name type="synonym">Lathyrus oleraceus</name>
    <dbReference type="NCBI Taxonomy" id="3888"/>
    <lineage>
        <taxon>Eukaryota</taxon>
        <taxon>Viridiplantae</taxon>
        <taxon>Streptophyta</taxon>
        <taxon>Embryophyta</taxon>
        <taxon>Tracheophyta</taxon>
        <taxon>Spermatophyta</taxon>
        <taxon>Magnoliopsida</taxon>
        <taxon>eudicotyledons</taxon>
        <taxon>Gunneridae</taxon>
        <taxon>Pentapetalae</taxon>
        <taxon>rosids</taxon>
        <taxon>fabids</taxon>
        <taxon>Fabales</taxon>
        <taxon>Fabaceae</taxon>
        <taxon>Papilionoideae</taxon>
        <taxon>50 kb inversion clade</taxon>
        <taxon>NPAAA clade</taxon>
        <taxon>Hologalegina</taxon>
        <taxon>IRL clade</taxon>
        <taxon>Fabeae</taxon>
        <taxon>Lathyrus</taxon>
    </lineage>
</organism>
<dbReference type="PANTHER" id="PTHR31900">
    <property type="entry name" value="F-BOX/RNI SUPERFAMILY PROTEIN-RELATED"/>
    <property type="match status" value="1"/>
</dbReference>
<dbReference type="SUPFAM" id="SSF52047">
    <property type="entry name" value="RNI-like"/>
    <property type="match status" value="1"/>
</dbReference>
<dbReference type="AlphaFoldDB" id="A0A9D4Y5F2"/>
<dbReference type="InterPro" id="IPR032675">
    <property type="entry name" value="LRR_dom_sf"/>
</dbReference>
<dbReference type="OrthoDB" id="1435207at2759"/>
<sequence length="386" mass="44508">MADRISSLPDSILCHILSFLQTKHAVATSILSKRWNNLWLSVPSLDLGHIRVPDHNSFLRFINFVYLFFLYRDTALPIKTFHLNFDYSRHQTPLFSHCPMDTITNWINFVVQHRVEYIHLSVETGTFPKTPLSILTCNTLVVLKLCFLSLGGRFSSVLLPSLKTLHFEHIWLHKLRDFMLFLTGCPILEDIFTFDVRVNSVESLTYDEWKSVVLSNIIGADILRFGYFPLRIVHNVQSLSSDFHQVHGVDGFISFHNLTQLQFVCASPRYNWKFVLQLLKHCPKLQKFGINEVKLDGGLWWPNKENWVIPDVVPQCLSLHLTTCNLLSFSGLEGELKLAKYILKNAKVLETMTIRNADQPRIERVLSSCTRASETSKITVYDVPCK</sequence>
<reference evidence="2 3" key="1">
    <citation type="journal article" date="2022" name="Nat. Genet.">
        <title>Improved pea reference genome and pan-genome highlight genomic features and evolutionary characteristics.</title>
        <authorList>
            <person name="Yang T."/>
            <person name="Liu R."/>
            <person name="Luo Y."/>
            <person name="Hu S."/>
            <person name="Wang D."/>
            <person name="Wang C."/>
            <person name="Pandey M.K."/>
            <person name="Ge S."/>
            <person name="Xu Q."/>
            <person name="Li N."/>
            <person name="Li G."/>
            <person name="Huang Y."/>
            <person name="Saxena R.K."/>
            <person name="Ji Y."/>
            <person name="Li M."/>
            <person name="Yan X."/>
            <person name="He Y."/>
            <person name="Liu Y."/>
            <person name="Wang X."/>
            <person name="Xiang C."/>
            <person name="Varshney R.K."/>
            <person name="Ding H."/>
            <person name="Gao S."/>
            <person name="Zong X."/>
        </authorList>
    </citation>
    <scope>NUCLEOTIDE SEQUENCE [LARGE SCALE GENOMIC DNA]</scope>
    <source>
        <strain evidence="2 3">cv. Zhongwan 6</strain>
    </source>
</reference>
<dbReference type="InterPro" id="IPR001810">
    <property type="entry name" value="F-box_dom"/>
</dbReference>
<name>A0A9D4Y5F2_PEA</name>
<dbReference type="SUPFAM" id="SSF81383">
    <property type="entry name" value="F-box domain"/>
    <property type="match status" value="1"/>
</dbReference>
<feature type="domain" description="F-box" evidence="1">
    <location>
        <begin position="2"/>
        <end position="38"/>
    </location>
</feature>
<dbReference type="PROSITE" id="PS50181">
    <property type="entry name" value="FBOX"/>
    <property type="match status" value="1"/>
</dbReference>
<dbReference type="PANTHER" id="PTHR31900:SF34">
    <property type="entry name" value="EMB|CAB62440.1-RELATED"/>
    <property type="match status" value="1"/>
</dbReference>
<dbReference type="Pfam" id="PF08387">
    <property type="entry name" value="FBD"/>
    <property type="match status" value="1"/>
</dbReference>
<dbReference type="Proteomes" id="UP001058974">
    <property type="component" value="Chromosome 3"/>
</dbReference>
<dbReference type="Gene3D" id="3.80.10.10">
    <property type="entry name" value="Ribonuclease Inhibitor"/>
    <property type="match status" value="1"/>
</dbReference>
<dbReference type="Gramene" id="PSAT_LOCUS11670_t1">
    <property type="protein sequence ID" value="CAL5191735.1"/>
    <property type="gene ID" value="PSAT_LOCUS11670"/>
</dbReference>
<evidence type="ECO:0000313" key="2">
    <source>
        <dbReference type="EMBL" id="KAI5430651.1"/>
    </source>
</evidence>
<protein>
    <recommendedName>
        <fullName evidence="1">F-box domain-containing protein</fullName>
    </recommendedName>
</protein>
<keyword evidence="3" id="KW-1185">Reference proteome</keyword>
<dbReference type="SMART" id="SM00256">
    <property type="entry name" value="FBOX"/>
    <property type="match status" value="1"/>
</dbReference>
<dbReference type="InterPro" id="IPR036047">
    <property type="entry name" value="F-box-like_dom_sf"/>
</dbReference>
<dbReference type="InterPro" id="IPR006566">
    <property type="entry name" value="FBD"/>
</dbReference>
<dbReference type="Pfam" id="PF00646">
    <property type="entry name" value="F-box"/>
    <property type="match status" value="1"/>
</dbReference>
<evidence type="ECO:0000313" key="3">
    <source>
        <dbReference type="Proteomes" id="UP001058974"/>
    </source>
</evidence>
<gene>
    <name evidence="2" type="ORF">KIW84_035023</name>
</gene>
<comment type="caution">
    <text evidence="2">The sequence shown here is derived from an EMBL/GenBank/DDBJ whole genome shotgun (WGS) entry which is preliminary data.</text>
</comment>
<accession>A0A9D4Y5F2</accession>
<dbReference type="Gramene" id="Psat03G0502300-T1">
    <property type="protein sequence ID" value="KAI5430651.1"/>
    <property type="gene ID" value="KIW84_035023"/>
</dbReference>
<dbReference type="CDD" id="cd22160">
    <property type="entry name" value="F-box_AtFBL13-like"/>
    <property type="match status" value="1"/>
</dbReference>
<dbReference type="InterPro" id="IPR053781">
    <property type="entry name" value="F-box_AtFBL13-like"/>
</dbReference>
<dbReference type="Gramene" id="Psat0s2155g0040.1">
    <property type="protein sequence ID" value="Psat0s2155g0040.1.cds"/>
    <property type="gene ID" value="Psat0s2155g0040"/>
</dbReference>
<evidence type="ECO:0000259" key="1">
    <source>
        <dbReference type="PROSITE" id="PS50181"/>
    </source>
</evidence>
<proteinExistence type="predicted"/>
<dbReference type="Gene3D" id="1.20.1280.50">
    <property type="match status" value="1"/>
</dbReference>
<dbReference type="SMART" id="SM00579">
    <property type="entry name" value="FBD"/>
    <property type="match status" value="1"/>
</dbReference>